<name>A0A2P2KZQ1_RHIMU</name>
<dbReference type="PANTHER" id="PTHR21481">
    <property type="entry name" value="PROTEIN CLEC16A"/>
    <property type="match status" value="1"/>
</dbReference>
<protein>
    <recommendedName>
        <fullName evidence="1">FPL domain-containing protein</fullName>
    </recommendedName>
</protein>
<dbReference type="GO" id="GO:0005770">
    <property type="term" value="C:late endosome"/>
    <property type="evidence" value="ECO:0007669"/>
    <property type="project" value="TreeGrafter"/>
</dbReference>
<dbReference type="GO" id="GO:0007034">
    <property type="term" value="P:vacuolar transport"/>
    <property type="evidence" value="ECO:0007669"/>
    <property type="project" value="TreeGrafter"/>
</dbReference>
<dbReference type="GO" id="GO:1901096">
    <property type="term" value="P:regulation of autophagosome maturation"/>
    <property type="evidence" value="ECO:0007669"/>
    <property type="project" value="TreeGrafter"/>
</dbReference>
<dbReference type="GO" id="GO:0016197">
    <property type="term" value="P:endosomal transport"/>
    <property type="evidence" value="ECO:0007669"/>
    <property type="project" value="TreeGrafter"/>
</dbReference>
<proteinExistence type="predicted"/>
<dbReference type="Pfam" id="PF09758">
    <property type="entry name" value="FPL"/>
    <property type="match status" value="1"/>
</dbReference>
<dbReference type="EMBL" id="GGEC01030693">
    <property type="protein sequence ID" value="MBX11177.1"/>
    <property type="molecule type" value="Transcribed_RNA"/>
</dbReference>
<dbReference type="AlphaFoldDB" id="A0A2P2KZQ1"/>
<organism evidence="2">
    <name type="scientific">Rhizophora mucronata</name>
    <name type="common">Asiatic mangrove</name>
    <dbReference type="NCBI Taxonomy" id="61149"/>
    <lineage>
        <taxon>Eukaryota</taxon>
        <taxon>Viridiplantae</taxon>
        <taxon>Streptophyta</taxon>
        <taxon>Embryophyta</taxon>
        <taxon>Tracheophyta</taxon>
        <taxon>Spermatophyta</taxon>
        <taxon>Magnoliopsida</taxon>
        <taxon>eudicotyledons</taxon>
        <taxon>Gunneridae</taxon>
        <taxon>Pentapetalae</taxon>
        <taxon>rosids</taxon>
        <taxon>fabids</taxon>
        <taxon>Malpighiales</taxon>
        <taxon>Rhizophoraceae</taxon>
        <taxon>Rhizophora</taxon>
    </lineage>
</organism>
<accession>A0A2P2KZQ1</accession>
<sequence length="78" mass="9406">MFSNEHINFLITYAFDFRNEELLSYYISFVRAISGKLNKNTISLLVKTQNKSFLFHCISRQYVLLSMKRIWFVLQYVL</sequence>
<dbReference type="GO" id="GO:0005794">
    <property type="term" value="C:Golgi apparatus"/>
    <property type="evidence" value="ECO:0007669"/>
    <property type="project" value="TreeGrafter"/>
</dbReference>
<feature type="domain" description="FPL" evidence="1">
    <location>
        <begin position="1"/>
        <end position="56"/>
    </location>
</feature>
<evidence type="ECO:0000313" key="2">
    <source>
        <dbReference type="EMBL" id="MBX11177.1"/>
    </source>
</evidence>
<evidence type="ECO:0000259" key="1">
    <source>
        <dbReference type="Pfam" id="PF09758"/>
    </source>
</evidence>
<dbReference type="InterPro" id="IPR019155">
    <property type="entry name" value="CLEC16A/TT9_N"/>
</dbReference>
<reference evidence="2" key="1">
    <citation type="submission" date="2018-02" db="EMBL/GenBank/DDBJ databases">
        <title>Rhizophora mucronata_Transcriptome.</title>
        <authorList>
            <person name="Meera S.P."/>
            <person name="Sreeshan A."/>
            <person name="Augustine A."/>
        </authorList>
    </citation>
    <scope>NUCLEOTIDE SEQUENCE</scope>
    <source>
        <tissue evidence="2">Leaf</tissue>
    </source>
</reference>
<dbReference type="InterPro" id="IPR039272">
    <property type="entry name" value="CLEC16A/TT9"/>
</dbReference>
<dbReference type="PANTHER" id="PTHR21481:SF4">
    <property type="entry name" value="PROTEIN TRANSPARENT TESTA 9"/>
    <property type="match status" value="1"/>
</dbReference>